<dbReference type="Proteomes" id="UP001370348">
    <property type="component" value="Chromosome"/>
</dbReference>
<gene>
    <name evidence="2" type="ORF">LZC94_14590</name>
</gene>
<dbReference type="InterPro" id="IPR002545">
    <property type="entry name" value="CheW-lke_dom"/>
</dbReference>
<dbReference type="InterPro" id="IPR039315">
    <property type="entry name" value="CheW"/>
</dbReference>
<evidence type="ECO:0000259" key="1">
    <source>
        <dbReference type="PROSITE" id="PS50851"/>
    </source>
</evidence>
<reference evidence="2 3" key="1">
    <citation type="submission" date="2021-12" db="EMBL/GenBank/DDBJ databases">
        <title>Discovery of the Pendulisporaceae a myxobacterial family with distinct sporulation behavior and unique specialized metabolism.</title>
        <authorList>
            <person name="Garcia R."/>
            <person name="Popoff A."/>
            <person name="Bader C.D."/>
            <person name="Loehr J."/>
            <person name="Walesch S."/>
            <person name="Walt C."/>
            <person name="Boldt J."/>
            <person name="Bunk B."/>
            <person name="Haeckl F.J.F.P.J."/>
            <person name="Gunesch A.P."/>
            <person name="Birkelbach J."/>
            <person name="Nuebel U."/>
            <person name="Pietschmann T."/>
            <person name="Bach T."/>
            <person name="Mueller R."/>
        </authorList>
    </citation>
    <scope>NUCLEOTIDE SEQUENCE [LARGE SCALE GENOMIC DNA]</scope>
    <source>
        <strain evidence="2 3">MSr11954</strain>
    </source>
</reference>
<dbReference type="PANTHER" id="PTHR22617:SF23">
    <property type="entry name" value="CHEMOTAXIS PROTEIN CHEW"/>
    <property type="match status" value="1"/>
</dbReference>
<accession>A0ABZ2M7H9</accession>
<name>A0ABZ2M7H9_9BACT</name>
<proteinExistence type="predicted"/>
<dbReference type="Gene3D" id="2.30.30.40">
    <property type="entry name" value="SH3 Domains"/>
    <property type="match status" value="1"/>
</dbReference>
<keyword evidence="3" id="KW-1185">Reference proteome</keyword>
<dbReference type="PANTHER" id="PTHR22617">
    <property type="entry name" value="CHEMOTAXIS SENSOR HISTIDINE KINASE-RELATED"/>
    <property type="match status" value="1"/>
</dbReference>
<dbReference type="EMBL" id="CP089984">
    <property type="protein sequence ID" value="WXB18457.1"/>
    <property type="molecule type" value="Genomic_DNA"/>
</dbReference>
<dbReference type="InterPro" id="IPR036061">
    <property type="entry name" value="CheW-like_dom_sf"/>
</dbReference>
<dbReference type="SMART" id="SM00260">
    <property type="entry name" value="CheW"/>
    <property type="match status" value="1"/>
</dbReference>
<dbReference type="Gene3D" id="2.40.50.180">
    <property type="entry name" value="CheA-289, Domain 4"/>
    <property type="match status" value="1"/>
</dbReference>
<sequence length="160" mass="17465">MPDLVVHQQDKEREERAVLHVLFKVFDAEYALPVDTVLQMESFQGATPVPGAPEFVTGIIQIRGRVIPVVDLRIRFGFPPAPLTLDSRVVLGRHGERAVALLVDSAREVLTIPASVLKPPHKLLEGDRGGFVSAVAQLGSRLVMVLDFAKVIGEESLDVV</sequence>
<feature type="domain" description="CheW-like" evidence="1">
    <location>
        <begin position="17"/>
        <end position="157"/>
    </location>
</feature>
<dbReference type="SUPFAM" id="SSF50341">
    <property type="entry name" value="CheW-like"/>
    <property type="match status" value="1"/>
</dbReference>
<protein>
    <submittedName>
        <fullName evidence="2">Chemotaxis protein CheW</fullName>
    </submittedName>
</protein>
<organism evidence="2 3">
    <name type="scientific">Pendulispora albinea</name>
    <dbReference type="NCBI Taxonomy" id="2741071"/>
    <lineage>
        <taxon>Bacteria</taxon>
        <taxon>Pseudomonadati</taxon>
        <taxon>Myxococcota</taxon>
        <taxon>Myxococcia</taxon>
        <taxon>Myxococcales</taxon>
        <taxon>Sorangiineae</taxon>
        <taxon>Pendulisporaceae</taxon>
        <taxon>Pendulispora</taxon>
    </lineage>
</organism>
<evidence type="ECO:0000313" key="2">
    <source>
        <dbReference type="EMBL" id="WXB18457.1"/>
    </source>
</evidence>
<dbReference type="Pfam" id="PF01584">
    <property type="entry name" value="CheW"/>
    <property type="match status" value="1"/>
</dbReference>
<dbReference type="PROSITE" id="PS50851">
    <property type="entry name" value="CHEW"/>
    <property type="match status" value="1"/>
</dbReference>
<dbReference type="RefSeq" id="WP_394828087.1">
    <property type="nucleotide sequence ID" value="NZ_CP089984.1"/>
</dbReference>
<evidence type="ECO:0000313" key="3">
    <source>
        <dbReference type="Proteomes" id="UP001370348"/>
    </source>
</evidence>